<dbReference type="InterPro" id="IPR002641">
    <property type="entry name" value="PNPLA_dom"/>
</dbReference>
<feature type="active site" description="Proton acceptor" evidence="4">
    <location>
        <position position="234"/>
    </location>
</feature>
<feature type="domain" description="PNPLA" evidence="5">
    <location>
        <begin position="36"/>
        <end position="247"/>
    </location>
</feature>
<dbReference type="Pfam" id="PF01734">
    <property type="entry name" value="Patatin"/>
    <property type="match status" value="1"/>
</dbReference>
<feature type="short sequence motif" description="GXSXG" evidence="4">
    <location>
        <begin position="68"/>
        <end position="72"/>
    </location>
</feature>
<dbReference type="OrthoDB" id="9807112at2"/>
<dbReference type="AlphaFoldDB" id="A0A5B8I6B6"/>
<keyword evidence="2 4" id="KW-0442">Lipid degradation</keyword>
<gene>
    <name evidence="6" type="ORF">FPZ52_04865</name>
</gene>
<dbReference type="EMBL" id="CP042261">
    <property type="protein sequence ID" value="QDY69025.1"/>
    <property type="molecule type" value="Genomic_DNA"/>
</dbReference>
<evidence type="ECO:0000256" key="1">
    <source>
        <dbReference type="ARBA" id="ARBA00022801"/>
    </source>
</evidence>
<evidence type="ECO:0000256" key="4">
    <source>
        <dbReference type="PROSITE-ProRule" id="PRU01161"/>
    </source>
</evidence>
<feature type="short sequence motif" description="GXGXXG" evidence="4">
    <location>
        <begin position="40"/>
        <end position="45"/>
    </location>
</feature>
<proteinExistence type="predicted"/>
<dbReference type="PANTHER" id="PTHR14226">
    <property type="entry name" value="NEUROPATHY TARGET ESTERASE/SWISS CHEESE D.MELANOGASTER"/>
    <property type="match status" value="1"/>
</dbReference>
<dbReference type="Proteomes" id="UP000318483">
    <property type="component" value="Chromosome"/>
</dbReference>
<reference evidence="6 7" key="1">
    <citation type="submission" date="2019-07" db="EMBL/GenBank/DDBJ databases">
        <title>Litoreibacter alkalisoli sp. nov., isolated from saline-alkaline soil.</title>
        <authorList>
            <person name="Wang S."/>
            <person name="Xu L."/>
            <person name="Xing Y.-T."/>
            <person name="Sun J.-Q."/>
        </authorList>
    </citation>
    <scope>NUCLEOTIDE SEQUENCE [LARGE SCALE GENOMIC DNA]</scope>
    <source>
        <strain evidence="6 7">LN3S51</strain>
    </source>
</reference>
<dbReference type="PANTHER" id="PTHR14226:SF78">
    <property type="entry name" value="SLR0060 PROTEIN"/>
    <property type="match status" value="1"/>
</dbReference>
<keyword evidence="1 4" id="KW-0378">Hydrolase</keyword>
<feature type="active site" description="Nucleophile" evidence="4">
    <location>
        <position position="70"/>
    </location>
</feature>
<evidence type="ECO:0000259" key="5">
    <source>
        <dbReference type="PROSITE" id="PS51635"/>
    </source>
</evidence>
<sequence length="377" mass="42204">MFRRSCTDHRHHDQCRWRLDRAVTRRRASAPKRINLALQGGGAHGAFTWGALKRILEDPALEIAGISGTSAGALNGAAVKAGLSHAAGEDGRQTAIDNLDWLWAQVGAVNDLRLTNWMNTLFPTPSIVTQAIEYSLPYSLTDMASQFFSPYAYGPFYKNPLRRIVDRFRFDEVCADDGPAFFVNTTRVRDGKIRVFSQQEVTTDVILASACLPTVFQAIEFYDERSGRVEAFWDGGYTGNPALFPLFSRSLPEDIVIVNINPMERDEVPCTPNEIQNRVNEISFNSSLLRELRAINFVQRLLHNGALNNESMRDVKIHMIADDELMRDLSVATKLLPSPFILGRLKDAGYAATDNFLRVNRDKIGNESSVDLPSMFS</sequence>
<name>A0A5B8I6B6_9RHOB</name>
<dbReference type="Gene3D" id="3.40.1090.10">
    <property type="entry name" value="Cytosolic phospholipase A2 catalytic domain"/>
    <property type="match status" value="2"/>
</dbReference>
<keyword evidence="3 4" id="KW-0443">Lipid metabolism</keyword>
<dbReference type="GO" id="GO:0016042">
    <property type="term" value="P:lipid catabolic process"/>
    <property type="evidence" value="ECO:0007669"/>
    <property type="project" value="UniProtKB-UniRule"/>
</dbReference>
<feature type="short sequence motif" description="DGA/G" evidence="4">
    <location>
        <begin position="234"/>
        <end position="236"/>
    </location>
</feature>
<dbReference type="InterPro" id="IPR016035">
    <property type="entry name" value="Acyl_Trfase/lysoPLipase"/>
</dbReference>
<protein>
    <submittedName>
        <fullName evidence="6">Patatin-like phospholipase family protein</fullName>
    </submittedName>
</protein>
<keyword evidence="7" id="KW-1185">Reference proteome</keyword>
<organism evidence="6 7">
    <name type="scientific">Qingshengfaniella alkalisoli</name>
    <dbReference type="NCBI Taxonomy" id="2599296"/>
    <lineage>
        <taxon>Bacteria</taxon>
        <taxon>Pseudomonadati</taxon>
        <taxon>Pseudomonadota</taxon>
        <taxon>Alphaproteobacteria</taxon>
        <taxon>Rhodobacterales</taxon>
        <taxon>Paracoccaceae</taxon>
        <taxon>Qingshengfaniella</taxon>
    </lineage>
</organism>
<evidence type="ECO:0000256" key="3">
    <source>
        <dbReference type="ARBA" id="ARBA00023098"/>
    </source>
</evidence>
<evidence type="ECO:0000313" key="6">
    <source>
        <dbReference type="EMBL" id="QDY69025.1"/>
    </source>
</evidence>
<accession>A0A5B8I6B6</accession>
<dbReference type="SUPFAM" id="SSF52151">
    <property type="entry name" value="FabD/lysophospholipase-like"/>
    <property type="match status" value="1"/>
</dbReference>
<dbReference type="PROSITE" id="PS51635">
    <property type="entry name" value="PNPLA"/>
    <property type="match status" value="1"/>
</dbReference>
<dbReference type="KEGG" id="lit:FPZ52_04865"/>
<dbReference type="InterPro" id="IPR050301">
    <property type="entry name" value="NTE"/>
</dbReference>
<evidence type="ECO:0000313" key="7">
    <source>
        <dbReference type="Proteomes" id="UP000318483"/>
    </source>
</evidence>
<dbReference type="GO" id="GO:0016787">
    <property type="term" value="F:hydrolase activity"/>
    <property type="evidence" value="ECO:0007669"/>
    <property type="project" value="UniProtKB-UniRule"/>
</dbReference>
<evidence type="ECO:0000256" key="2">
    <source>
        <dbReference type="ARBA" id="ARBA00022963"/>
    </source>
</evidence>